<feature type="active site" description="Proton acceptor" evidence="4">
    <location>
        <position position="391"/>
    </location>
</feature>
<dbReference type="PROSITE" id="PS00098">
    <property type="entry name" value="THIOLASE_1"/>
    <property type="match status" value="1"/>
</dbReference>
<dbReference type="FunFam" id="3.40.47.10:FF:000010">
    <property type="entry name" value="Acetyl-CoA acetyltransferase (Thiolase)"/>
    <property type="match status" value="1"/>
</dbReference>
<name>A0AAE4ZCB5_9BACT</name>
<dbReference type="InterPro" id="IPR020617">
    <property type="entry name" value="Thiolase_C"/>
</dbReference>
<evidence type="ECO:0000256" key="4">
    <source>
        <dbReference type="PIRSR" id="PIRSR000429-1"/>
    </source>
</evidence>
<dbReference type="Pfam" id="PF00108">
    <property type="entry name" value="Thiolase_N"/>
    <property type="match status" value="1"/>
</dbReference>
<dbReference type="InterPro" id="IPR016039">
    <property type="entry name" value="Thiolase-like"/>
</dbReference>
<protein>
    <submittedName>
        <fullName evidence="8">Acetyl-CoA C-acetyltransferase</fullName>
    </submittedName>
</protein>
<dbReference type="InterPro" id="IPR020616">
    <property type="entry name" value="Thiolase_N"/>
</dbReference>
<accession>A0AAE4ZCB5</accession>
<evidence type="ECO:0000256" key="5">
    <source>
        <dbReference type="RuleBase" id="RU003557"/>
    </source>
</evidence>
<proteinExistence type="inferred from homology"/>
<reference evidence="8 9" key="1">
    <citation type="submission" date="2020-01" db="EMBL/GenBank/DDBJ databases">
        <title>Genomes assembled from Gulf of Kutch pelagic sediment metagenomes.</title>
        <authorList>
            <person name="Chandrashekar M."/>
            <person name="Mahajan M.S."/>
            <person name="Dave K.J."/>
            <person name="Vatsa P."/>
            <person name="Nathani N.M."/>
        </authorList>
    </citation>
    <scope>NUCLEOTIDE SEQUENCE [LARGE SCALE GENOMIC DNA]</scope>
    <source>
        <strain evidence="8">KS3-K002</strain>
    </source>
</reference>
<comment type="caution">
    <text evidence="8">The sequence shown here is derived from an EMBL/GenBank/DDBJ whole genome shotgun (WGS) entry which is preliminary data.</text>
</comment>
<dbReference type="PANTHER" id="PTHR18919:SF107">
    <property type="entry name" value="ACETYL-COA ACETYLTRANSFERASE, CYTOSOLIC"/>
    <property type="match status" value="1"/>
</dbReference>
<dbReference type="PANTHER" id="PTHR18919">
    <property type="entry name" value="ACETYL-COA C-ACYLTRANSFERASE"/>
    <property type="match status" value="1"/>
</dbReference>
<dbReference type="CDD" id="cd00751">
    <property type="entry name" value="thiolase"/>
    <property type="match status" value="1"/>
</dbReference>
<dbReference type="EMBL" id="JAACAK010000133">
    <property type="protein sequence ID" value="NIR76581.1"/>
    <property type="molecule type" value="Genomic_DNA"/>
</dbReference>
<keyword evidence="2 5" id="KW-0808">Transferase</keyword>
<dbReference type="Proteomes" id="UP000702544">
    <property type="component" value="Unassembled WGS sequence"/>
</dbReference>
<dbReference type="SUPFAM" id="SSF53901">
    <property type="entry name" value="Thiolase-like"/>
    <property type="match status" value="2"/>
</dbReference>
<evidence type="ECO:0000313" key="9">
    <source>
        <dbReference type="Proteomes" id="UP000702544"/>
    </source>
</evidence>
<feature type="active site" description="Proton acceptor" evidence="4">
    <location>
        <position position="361"/>
    </location>
</feature>
<dbReference type="Pfam" id="PF02803">
    <property type="entry name" value="Thiolase_C"/>
    <property type="match status" value="1"/>
</dbReference>
<feature type="active site" description="Acyl-thioester intermediate" evidence="4">
    <location>
        <position position="93"/>
    </location>
</feature>
<gene>
    <name evidence="8" type="ORF">GWO12_15985</name>
</gene>
<keyword evidence="3 5" id="KW-0012">Acyltransferase</keyword>
<feature type="domain" description="Thiolase C-terminal" evidence="7">
    <location>
        <begin position="283"/>
        <end position="403"/>
    </location>
</feature>
<evidence type="ECO:0000256" key="2">
    <source>
        <dbReference type="ARBA" id="ARBA00022679"/>
    </source>
</evidence>
<dbReference type="NCBIfam" id="TIGR01930">
    <property type="entry name" value="AcCoA-C-Actrans"/>
    <property type="match status" value="1"/>
</dbReference>
<dbReference type="GO" id="GO:0003988">
    <property type="term" value="F:acetyl-CoA C-acyltransferase activity"/>
    <property type="evidence" value="ECO:0007669"/>
    <property type="project" value="UniProtKB-ARBA"/>
</dbReference>
<dbReference type="PROSITE" id="PS00099">
    <property type="entry name" value="THIOLASE_3"/>
    <property type="match status" value="1"/>
</dbReference>
<sequence length="405" mass="42097">MSDEARTTPVIVSSVRTPIGRFLGGLAKLKAPELGAIVIKEAVSRAGIEPGAVQDVIIGNVLQGGVGQAPARQAAIGAGIPATVPAVTINKVCGSGLKAVMLAAQAIKAGDVEVVVAGGQESMSNAPYYLFGYRDGVKFGNQGMVDGLIHDGLWCGFYGCHMGGHAEYTAMKADISRADQDEFAYGSHMKAIAAMEGGKFDTELVKVEVPGRKGQVTVVEKDENPRADTTIESLSKLKPAFGASAPEEVKEYSVTAGNASALNDGAAALLVTSQRYAEETGLEIMARIRNYSVGATEPKDLFFAPIDAVQKLMEKDGTKIGDYDLIEANEAFAVQALADGRALGWDWDRVNVHGGAVALGHPIGASGARILVTLLGAMQDRNANLGLATLCLGGGNAVALSVERV</sequence>
<dbReference type="AlphaFoldDB" id="A0AAE4ZCB5"/>
<evidence type="ECO:0000313" key="8">
    <source>
        <dbReference type="EMBL" id="NIR76581.1"/>
    </source>
</evidence>
<dbReference type="InterPro" id="IPR002155">
    <property type="entry name" value="Thiolase"/>
</dbReference>
<dbReference type="Gene3D" id="3.40.47.10">
    <property type="match status" value="2"/>
</dbReference>
<comment type="similarity">
    <text evidence="1 5">Belongs to the thiolase-like superfamily. Thiolase family.</text>
</comment>
<dbReference type="PROSITE" id="PS00737">
    <property type="entry name" value="THIOLASE_2"/>
    <property type="match status" value="1"/>
</dbReference>
<dbReference type="InterPro" id="IPR020610">
    <property type="entry name" value="Thiolase_AS"/>
</dbReference>
<feature type="domain" description="Thiolase N-terminal" evidence="6">
    <location>
        <begin position="10"/>
        <end position="274"/>
    </location>
</feature>
<evidence type="ECO:0000259" key="6">
    <source>
        <dbReference type="Pfam" id="PF00108"/>
    </source>
</evidence>
<dbReference type="InterPro" id="IPR020613">
    <property type="entry name" value="Thiolase_CS"/>
</dbReference>
<evidence type="ECO:0000259" key="7">
    <source>
        <dbReference type="Pfam" id="PF02803"/>
    </source>
</evidence>
<evidence type="ECO:0000256" key="3">
    <source>
        <dbReference type="ARBA" id="ARBA00023315"/>
    </source>
</evidence>
<dbReference type="InterPro" id="IPR020615">
    <property type="entry name" value="Thiolase_acyl_enz_int_AS"/>
</dbReference>
<dbReference type="PIRSF" id="PIRSF000429">
    <property type="entry name" value="Ac-CoA_Ac_transf"/>
    <property type="match status" value="1"/>
</dbReference>
<organism evidence="8 9">
    <name type="scientific">Candidatus Kutchimonas denitrificans</name>
    <dbReference type="NCBI Taxonomy" id="3056748"/>
    <lineage>
        <taxon>Bacteria</taxon>
        <taxon>Pseudomonadati</taxon>
        <taxon>Gemmatimonadota</taxon>
        <taxon>Gemmatimonadia</taxon>
        <taxon>Candidatus Palauibacterales</taxon>
        <taxon>Candidatus Palauibacteraceae</taxon>
        <taxon>Candidatus Kutchimonas</taxon>
    </lineage>
</organism>
<evidence type="ECO:0000256" key="1">
    <source>
        <dbReference type="ARBA" id="ARBA00010982"/>
    </source>
</evidence>